<feature type="region of interest" description="Disordered" evidence="1">
    <location>
        <begin position="1"/>
        <end position="59"/>
    </location>
</feature>
<dbReference type="RefSeq" id="WP_139335961.1">
    <property type="nucleotide sequence ID" value="NZ_FTMD01000015.1"/>
</dbReference>
<dbReference type="EMBL" id="FTMD01000015">
    <property type="protein sequence ID" value="SIR43490.1"/>
    <property type="molecule type" value="Genomic_DNA"/>
</dbReference>
<dbReference type="STRING" id="34027.SAMN05421829_11586"/>
<reference evidence="3" key="1">
    <citation type="submission" date="2017-01" db="EMBL/GenBank/DDBJ databases">
        <authorList>
            <person name="Varghese N."/>
            <person name="Submissions S."/>
        </authorList>
    </citation>
    <scope>NUCLEOTIDE SEQUENCE [LARGE SCALE GENOMIC DNA]</scope>
    <source>
        <strain evidence="3">ATCC 51758</strain>
    </source>
</reference>
<sequence>MQTPFHSARSVARFSPPHNVKLVPSADRPDQMNRAANDASALKGGTVAHRASSAYGPPA</sequence>
<evidence type="ECO:0000313" key="3">
    <source>
        <dbReference type="Proteomes" id="UP000186819"/>
    </source>
</evidence>
<protein>
    <submittedName>
        <fullName evidence="2">Uncharacterized protein</fullName>
    </submittedName>
</protein>
<dbReference type="Proteomes" id="UP000186819">
    <property type="component" value="Unassembled WGS sequence"/>
</dbReference>
<name>A0A1N7AWL1_9RHOO</name>
<gene>
    <name evidence="2" type="ORF">SAMN05421829_11586</name>
</gene>
<dbReference type="AlphaFoldDB" id="A0A1N7AWL1"/>
<keyword evidence="3" id="KW-1185">Reference proteome</keyword>
<accession>A0A1N7AWL1</accession>
<evidence type="ECO:0000313" key="2">
    <source>
        <dbReference type="EMBL" id="SIR43490.1"/>
    </source>
</evidence>
<proteinExistence type="predicted"/>
<evidence type="ECO:0000256" key="1">
    <source>
        <dbReference type="SAM" id="MobiDB-lite"/>
    </source>
</evidence>
<organism evidence="2 3">
    <name type="scientific">Aromatoleum tolulyticum</name>
    <dbReference type="NCBI Taxonomy" id="34027"/>
    <lineage>
        <taxon>Bacteria</taxon>
        <taxon>Pseudomonadati</taxon>
        <taxon>Pseudomonadota</taxon>
        <taxon>Betaproteobacteria</taxon>
        <taxon>Rhodocyclales</taxon>
        <taxon>Rhodocyclaceae</taxon>
        <taxon>Aromatoleum</taxon>
    </lineage>
</organism>